<dbReference type="GO" id="GO:0015171">
    <property type="term" value="F:amino acid transmembrane transporter activity"/>
    <property type="evidence" value="ECO:0007669"/>
    <property type="project" value="TreeGrafter"/>
</dbReference>
<comment type="subcellular location">
    <subcellularLocation>
        <location evidence="1">Membrane</location>
        <topology evidence="1">Multi-pass membrane protein</topology>
    </subcellularLocation>
</comment>
<organism evidence="10 11">
    <name type="scientific">Clathrus columnatus</name>
    <dbReference type="NCBI Taxonomy" id="1419009"/>
    <lineage>
        <taxon>Eukaryota</taxon>
        <taxon>Fungi</taxon>
        <taxon>Dikarya</taxon>
        <taxon>Basidiomycota</taxon>
        <taxon>Agaricomycotina</taxon>
        <taxon>Agaricomycetes</taxon>
        <taxon>Phallomycetidae</taxon>
        <taxon>Phallales</taxon>
        <taxon>Clathraceae</taxon>
        <taxon>Clathrus</taxon>
    </lineage>
</organism>
<dbReference type="GO" id="GO:0016020">
    <property type="term" value="C:membrane"/>
    <property type="evidence" value="ECO:0007669"/>
    <property type="project" value="UniProtKB-SubCell"/>
</dbReference>
<name>A0AAV5AK38_9AGAM</name>
<keyword evidence="5 8" id="KW-1133">Transmembrane helix</keyword>
<dbReference type="InterPro" id="IPR050524">
    <property type="entry name" value="APC_YAT"/>
</dbReference>
<evidence type="ECO:0000256" key="8">
    <source>
        <dbReference type="SAM" id="Phobius"/>
    </source>
</evidence>
<evidence type="ECO:0000256" key="1">
    <source>
        <dbReference type="ARBA" id="ARBA00004141"/>
    </source>
</evidence>
<feature type="transmembrane region" description="Helical" evidence="8">
    <location>
        <begin position="318"/>
        <end position="336"/>
    </location>
</feature>
<sequence length="463" mass="50373">MSHLPRKSSRSGSISSGTLSTNNDNVNEKGPSSNFTQVDNDPTRLNRNEETKEKDQGLTTTTKTSAIEVDGNKGDQDIEYGHLQRKLKNRHIQMISIGGVIGTGLFLGTATSLANGGPVGLFLGYTVMSSVCIGVMLSLGELVTFLPVAGGQITLSGRFVDPALAFAMGWNYWLSWCVAFPAELSAAAVLVNYWNKSINNSVWITIFLGVVLCINFLGTRSFGESSIKVLTIVGLIILGIVIDLGGGPTHHRLGFQFWRNPGPFVQFNDIPGAKGRFLGFWSVLIQAAYAFIGTEILGVTAAETRNPRKNIPRAIKGVYFRICVFYIVGVFVLGLICPSNDKQILTSSGTAASSAWVVAIQRAASAWSAGSSDLYTSSRALYGLATIGQAPRTNRYGTPYASLILCALAQGIDPSTLPFSNRFQPYVAWWSLCLYIGYRYYMKTRFVRASEMDFVTYVDDFAN</sequence>
<evidence type="ECO:0000313" key="10">
    <source>
        <dbReference type="EMBL" id="GJJ14122.1"/>
    </source>
</evidence>
<dbReference type="PANTHER" id="PTHR43341:SF20">
    <property type="entry name" value="AAT FAMILY AMINO ACID TRANSPORTER"/>
    <property type="match status" value="1"/>
</dbReference>
<feature type="transmembrane region" description="Helical" evidence="8">
    <location>
        <begin position="92"/>
        <end position="110"/>
    </location>
</feature>
<feature type="transmembrane region" description="Helical" evidence="8">
    <location>
        <begin position="278"/>
        <end position="297"/>
    </location>
</feature>
<feature type="transmembrane region" description="Helical" evidence="8">
    <location>
        <begin position="423"/>
        <end position="441"/>
    </location>
</feature>
<keyword evidence="3 8" id="KW-0812">Transmembrane</keyword>
<feature type="transmembrane region" description="Helical" evidence="8">
    <location>
        <begin position="229"/>
        <end position="247"/>
    </location>
</feature>
<keyword evidence="2" id="KW-0813">Transport</keyword>
<dbReference type="Proteomes" id="UP001050691">
    <property type="component" value="Unassembled WGS sequence"/>
</dbReference>
<proteinExistence type="predicted"/>
<evidence type="ECO:0000256" key="2">
    <source>
        <dbReference type="ARBA" id="ARBA00022448"/>
    </source>
</evidence>
<keyword evidence="11" id="KW-1185">Reference proteome</keyword>
<feature type="compositionally biased region" description="Low complexity" evidence="7">
    <location>
        <begin position="10"/>
        <end position="21"/>
    </location>
</feature>
<feature type="transmembrane region" description="Helical" evidence="8">
    <location>
        <begin position="200"/>
        <end position="217"/>
    </location>
</feature>
<feature type="transmembrane region" description="Helical" evidence="8">
    <location>
        <begin position="122"/>
        <end position="149"/>
    </location>
</feature>
<dbReference type="EMBL" id="BPWL01000009">
    <property type="protein sequence ID" value="GJJ14122.1"/>
    <property type="molecule type" value="Genomic_DNA"/>
</dbReference>
<evidence type="ECO:0000256" key="3">
    <source>
        <dbReference type="ARBA" id="ARBA00022692"/>
    </source>
</evidence>
<keyword evidence="6 8" id="KW-0472">Membrane</keyword>
<dbReference type="InterPro" id="IPR004840">
    <property type="entry name" value="Amino_acid_permease_CS"/>
</dbReference>
<dbReference type="InterPro" id="IPR004841">
    <property type="entry name" value="AA-permease/SLC12A_dom"/>
</dbReference>
<keyword evidence="4" id="KW-0029">Amino-acid transport</keyword>
<protein>
    <recommendedName>
        <fullName evidence="9">Amino acid permease/ SLC12A domain-containing protein</fullName>
    </recommendedName>
</protein>
<gene>
    <name evidence="10" type="ORF">Clacol_008379</name>
</gene>
<feature type="domain" description="Amino acid permease/ SLC12A" evidence="9">
    <location>
        <begin position="91"/>
        <end position="409"/>
    </location>
</feature>
<feature type="transmembrane region" description="Helical" evidence="8">
    <location>
        <begin position="170"/>
        <end position="194"/>
    </location>
</feature>
<dbReference type="AlphaFoldDB" id="A0AAV5AK38"/>
<comment type="caution">
    <text evidence="10">The sequence shown here is derived from an EMBL/GenBank/DDBJ whole genome shotgun (WGS) entry which is preliminary data.</text>
</comment>
<dbReference type="PANTHER" id="PTHR43341">
    <property type="entry name" value="AMINO ACID PERMEASE"/>
    <property type="match status" value="1"/>
</dbReference>
<reference evidence="10" key="1">
    <citation type="submission" date="2021-10" db="EMBL/GenBank/DDBJ databases">
        <title>De novo Genome Assembly of Clathrus columnatus (Basidiomycota, Fungi) Using Illumina and Nanopore Sequence Data.</title>
        <authorList>
            <person name="Ogiso-Tanaka E."/>
            <person name="Itagaki H."/>
            <person name="Hosoya T."/>
            <person name="Hosaka K."/>
        </authorList>
    </citation>
    <scope>NUCLEOTIDE SEQUENCE</scope>
    <source>
        <strain evidence="10">MO-923</strain>
    </source>
</reference>
<feature type="region of interest" description="Disordered" evidence="7">
    <location>
        <begin position="1"/>
        <end position="71"/>
    </location>
</feature>
<feature type="compositionally biased region" description="Polar residues" evidence="7">
    <location>
        <begin position="22"/>
        <end position="40"/>
    </location>
</feature>
<evidence type="ECO:0000313" key="11">
    <source>
        <dbReference type="Proteomes" id="UP001050691"/>
    </source>
</evidence>
<dbReference type="PROSITE" id="PS00218">
    <property type="entry name" value="AMINO_ACID_PERMEASE_1"/>
    <property type="match status" value="1"/>
</dbReference>
<feature type="compositionally biased region" description="Basic and acidic residues" evidence="7">
    <location>
        <begin position="41"/>
        <end position="56"/>
    </location>
</feature>
<evidence type="ECO:0000256" key="4">
    <source>
        <dbReference type="ARBA" id="ARBA00022970"/>
    </source>
</evidence>
<accession>A0AAV5AK38</accession>
<dbReference type="Pfam" id="PF00324">
    <property type="entry name" value="AA_permease"/>
    <property type="match status" value="1"/>
</dbReference>
<evidence type="ECO:0000259" key="9">
    <source>
        <dbReference type="Pfam" id="PF00324"/>
    </source>
</evidence>
<evidence type="ECO:0000256" key="7">
    <source>
        <dbReference type="SAM" id="MobiDB-lite"/>
    </source>
</evidence>
<dbReference type="Gene3D" id="1.20.1740.10">
    <property type="entry name" value="Amino acid/polyamine transporter I"/>
    <property type="match status" value="1"/>
</dbReference>
<evidence type="ECO:0000256" key="6">
    <source>
        <dbReference type="ARBA" id="ARBA00023136"/>
    </source>
</evidence>
<evidence type="ECO:0000256" key="5">
    <source>
        <dbReference type="ARBA" id="ARBA00022989"/>
    </source>
</evidence>